<dbReference type="HOGENOM" id="CLU_2133195_0_0_1"/>
<dbReference type="EMBL" id="DF830089">
    <property type="protein sequence ID" value="GAK67847.1"/>
    <property type="molecule type" value="Genomic_DNA"/>
</dbReference>
<evidence type="ECO:0000313" key="1">
    <source>
        <dbReference type="EMBL" id="GAK67847.1"/>
    </source>
</evidence>
<organism evidence="1">
    <name type="scientific">Pseudozyma antarctica</name>
    <name type="common">Yeast</name>
    <name type="synonym">Candida antarctica</name>
    <dbReference type="NCBI Taxonomy" id="84753"/>
    <lineage>
        <taxon>Eukaryota</taxon>
        <taxon>Fungi</taxon>
        <taxon>Dikarya</taxon>
        <taxon>Basidiomycota</taxon>
        <taxon>Ustilaginomycotina</taxon>
        <taxon>Ustilaginomycetes</taxon>
        <taxon>Ustilaginales</taxon>
        <taxon>Ustilaginaceae</taxon>
        <taxon>Moesziomyces</taxon>
    </lineage>
</organism>
<dbReference type="RefSeq" id="XP_014653941.1">
    <property type="nucleotide sequence ID" value="XM_014798455.1"/>
</dbReference>
<name>A0A081CMF1_PSEA2</name>
<keyword evidence="2" id="KW-1185">Reference proteome</keyword>
<dbReference type="GeneID" id="26306904"/>
<protein>
    <submittedName>
        <fullName evidence="1">Uncharacterized protein</fullName>
    </submittedName>
</protein>
<evidence type="ECO:0000313" key="2">
    <source>
        <dbReference type="Proteomes" id="UP000053758"/>
    </source>
</evidence>
<sequence>MDELSLETRSVDPIIALLHPIQDAELSKCRGDAPVSIVCVALERGHAGEERTLPGTNPTPEDICKWKGLEQGANLQRKSRPSVLSDFPRLGSPSSAYPFIRLHDNLQGPSLLL</sequence>
<dbReference type="Proteomes" id="UP000053758">
    <property type="component" value="Unassembled WGS sequence"/>
</dbReference>
<dbReference type="AlphaFoldDB" id="A0A081CMF1"/>
<proteinExistence type="predicted"/>
<gene>
    <name evidence="1" type="ORF">PAN0_022d6077</name>
</gene>
<reference evidence="1" key="1">
    <citation type="submission" date="2014-07" db="EMBL/GenBank/DDBJ databases">
        <title>Draft genome sequence of the yeast Pseudozyma antarctica JCM 10317 known as a producer of lipase B which used in a wide range of industrial applications.</title>
        <authorList>
            <person name="Morita T."/>
            <person name="Saika A."/>
            <person name="Koike H."/>
        </authorList>
    </citation>
    <scope>NUCLEOTIDE SEQUENCE</scope>
    <source>
        <strain evidence="1">JCM 10317</strain>
    </source>
</reference>
<accession>A0A081CMF1</accession>